<dbReference type="Proteomes" id="UP001054945">
    <property type="component" value="Unassembled WGS sequence"/>
</dbReference>
<evidence type="ECO:0000313" key="2">
    <source>
        <dbReference type="Proteomes" id="UP001054945"/>
    </source>
</evidence>
<comment type="caution">
    <text evidence="1">The sequence shown here is derived from an EMBL/GenBank/DDBJ whole genome shotgun (WGS) entry which is preliminary data.</text>
</comment>
<organism evidence="1 2">
    <name type="scientific">Caerostris extrusa</name>
    <name type="common">Bark spider</name>
    <name type="synonym">Caerostris bankana</name>
    <dbReference type="NCBI Taxonomy" id="172846"/>
    <lineage>
        <taxon>Eukaryota</taxon>
        <taxon>Metazoa</taxon>
        <taxon>Ecdysozoa</taxon>
        <taxon>Arthropoda</taxon>
        <taxon>Chelicerata</taxon>
        <taxon>Arachnida</taxon>
        <taxon>Araneae</taxon>
        <taxon>Araneomorphae</taxon>
        <taxon>Entelegynae</taxon>
        <taxon>Araneoidea</taxon>
        <taxon>Araneidae</taxon>
        <taxon>Caerostris</taxon>
    </lineage>
</organism>
<sequence length="131" mass="14638">MPKAMATHPIRVVVMTVKLCHSKFDWTPRSNRKCDTALTNPAETCPFEHFSSPRTPEITHFEDIACSCGLSLNGTTSGLSRVTHFHFLSPQKRVLLPLTSKRSVDLSSKIRDLNLAEPCNSPMPLNKTFTL</sequence>
<dbReference type="AlphaFoldDB" id="A0AAV4U312"/>
<protein>
    <submittedName>
        <fullName evidence="1">Uncharacterized protein</fullName>
    </submittedName>
</protein>
<gene>
    <name evidence="1" type="ORF">CEXT_164381</name>
</gene>
<keyword evidence="2" id="KW-1185">Reference proteome</keyword>
<proteinExistence type="predicted"/>
<accession>A0AAV4U312</accession>
<reference evidence="1 2" key="1">
    <citation type="submission" date="2021-06" db="EMBL/GenBank/DDBJ databases">
        <title>Caerostris extrusa draft genome.</title>
        <authorList>
            <person name="Kono N."/>
            <person name="Arakawa K."/>
        </authorList>
    </citation>
    <scope>NUCLEOTIDE SEQUENCE [LARGE SCALE GENOMIC DNA]</scope>
</reference>
<dbReference type="EMBL" id="BPLR01012198">
    <property type="protein sequence ID" value="GIY52132.1"/>
    <property type="molecule type" value="Genomic_DNA"/>
</dbReference>
<evidence type="ECO:0000313" key="1">
    <source>
        <dbReference type="EMBL" id="GIY52132.1"/>
    </source>
</evidence>
<name>A0AAV4U312_CAEEX</name>